<dbReference type="InterPro" id="IPR029069">
    <property type="entry name" value="HotDog_dom_sf"/>
</dbReference>
<evidence type="ECO:0000259" key="1">
    <source>
        <dbReference type="Pfam" id="PF13622"/>
    </source>
</evidence>
<dbReference type="PANTHER" id="PTHR38110:SF1">
    <property type="entry name" value="THIOESTERASE DOMAIN-CONTAINING PROTEIN"/>
    <property type="match status" value="1"/>
</dbReference>
<dbReference type="Proteomes" id="UP000799424">
    <property type="component" value="Unassembled WGS sequence"/>
</dbReference>
<gene>
    <name evidence="3" type="ORF">CC86DRAFT_312760</name>
</gene>
<dbReference type="OrthoDB" id="2532955at2759"/>
<feature type="domain" description="Acyl-CoA thioesterase-like C-terminal" evidence="2">
    <location>
        <begin position="165"/>
        <end position="280"/>
    </location>
</feature>
<evidence type="ECO:0000313" key="4">
    <source>
        <dbReference type="Proteomes" id="UP000799424"/>
    </source>
</evidence>
<name>A0A6A7AH40_9PLEO</name>
<dbReference type="PANTHER" id="PTHR38110">
    <property type="entry name" value="CHROMOSOME 23, WHOLE GENOME SHOTGUN SEQUENCE"/>
    <property type="match status" value="1"/>
</dbReference>
<dbReference type="Pfam" id="PF13622">
    <property type="entry name" value="4HBT_3"/>
    <property type="match status" value="1"/>
</dbReference>
<organism evidence="3 4">
    <name type="scientific">Ophiobolus disseminans</name>
    <dbReference type="NCBI Taxonomy" id="1469910"/>
    <lineage>
        <taxon>Eukaryota</taxon>
        <taxon>Fungi</taxon>
        <taxon>Dikarya</taxon>
        <taxon>Ascomycota</taxon>
        <taxon>Pezizomycotina</taxon>
        <taxon>Dothideomycetes</taxon>
        <taxon>Pleosporomycetidae</taxon>
        <taxon>Pleosporales</taxon>
        <taxon>Pleosporineae</taxon>
        <taxon>Phaeosphaeriaceae</taxon>
        <taxon>Ophiobolus</taxon>
    </lineage>
</organism>
<dbReference type="InterPro" id="IPR042171">
    <property type="entry name" value="Acyl-CoA_hotdog"/>
</dbReference>
<dbReference type="EMBL" id="MU006217">
    <property type="protein sequence ID" value="KAF2832038.1"/>
    <property type="molecule type" value="Genomic_DNA"/>
</dbReference>
<proteinExistence type="predicted"/>
<dbReference type="SUPFAM" id="SSF54637">
    <property type="entry name" value="Thioesterase/thiol ester dehydrase-isomerase"/>
    <property type="match status" value="2"/>
</dbReference>
<dbReference type="InterPro" id="IPR052389">
    <property type="entry name" value="Sec_Metab_Biosynth-Assoc"/>
</dbReference>
<dbReference type="AlphaFoldDB" id="A0A6A7AH40"/>
<sequence length="297" mass="33327">MSGWEEATAVQKLSSDTYSSTLHDDWCIGSVPNGGYVTGMILEVVRTHFATSLAKQNQPHTIALHVEFLRRTSVGPAIFKVEDVKLGRQTSIVHVTMEQEGRKEIIAYVTNSNVDNESGFSYDTEYNLSPPVLPVDLAKLEQDTDQNWKRLGEMPFAKFRKATARVKFHFPRNGQELKCGADEWICFSDGTNFNNTSIGFVADMFPQVIERHLNQAEGPFWYPTLLLNLDIKKVLPQEGAKWLQVRVNMKKINNGRMDLEVFVHDADGDLVALSHHVGFVVDAARNTAARTSPASKM</sequence>
<evidence type="ECO:0000259" key="2">
    <source>
        <dbReference type="Pfam" id="PF20789"/>
    </source>
</evidence>
<evidence type="ECO:0008006" key="5">
    <source>
        <dbReference type="Google" id="ProtNLM"/>
    </source>
</evidence>
<feature type="domain" description="Acyl-CoA thioesterase-like N-terminal HotDog" evidence="1">
    <location>
        <begin position="23"/>
        <end position="111"/>
    </location>
</feature>
<accession>A0A6A7AH40</accession>
<protein>
    <recommendedName>
        <fullName evidence="5">Thioesterase/thiol ester dehydrase-isomerase</fullName>
    </recommendedName>
</protein>
<dbReference type="InterPro" id="IPR049450">
    <property type="entry name" value="ACOT8-like_C"/>
</dbReference>
<reference evidence="3" key="1">
    <citation type="journal article" date="2020" name="Stud. Mycol.">
        <title>101 Dothideomycetes genomes: a test case for predicting lifestyles and emergence of pathogens.</title>
        <authorList>
            <person name="Haridas S."/>
            <person name="Albert R."/>
            <person name="Binder M."/>
            <person name="Bloem J."/>
            <person name="Labutti K."/>
            <person name="Salamov A."/>
            <person name="Andreopoulos B."/>
            <person name="Baker S."/>
            <person name="Barry K."/>
            <person name="Bills G."/>
            <person name="Bluhm B."/>
            <person name="Cannon C."/>
            <person name="Castanera R."/>
            <person name="Culley D."/>
            <person name="Daum C."/>
            <person name="Ezra D."/>
            <person name="Gonzalez J."/>
            <person name="Henrissat B."/>
            <person name="Kuo A."/>
            <person name="Liang C."/>
            <person name="Lipzen A."/>
            <person name="Lutzoni F."/>
            <person name="Magnuson J."/>
            <person name="Mondo S."/>
            <person name="Nolan M."/>
            <person name="Ohm R."/>
            <person name="Pangilinan J."/>
            <person name="Park H.-J."/>
            <person name="Ramirez L."/>
            <person name="Alfaro M."/>
            <person name="Sun H."/>
            <person name="Tritt A."/>
            <person name="Yoshinaga Y."/>
            <person name="Zwiers L.-H."/>
            <person name="Turgeon B."/>
            <person name="Goodwin S."/>
            <person name="Spatafora J."/>
            <person name="Crous P."/>
            <person name="Grigoriev I."/>
        </authorList>
    </citation>
    <scope>NUCLEOTIDE SEQUENCE</scope>
    <source>
        <strain evidence="3">CBS 113818</strain>
    </source>
</reference>
<evidence type="ECO:0000313" key="3">
    <source>
        <dbReference type="EMBL" id="KAF2832038.1"/>
    </source>
</evidence>
<keyword evidence="4" id="KW-1185">Reference proteome</keyword>
<dbReference type="Gene3D" id="2.40.160.210">
    <property type="entry name" value="Acyl-CoA thioesterase, double hotdog domain"/>
    <property type="match status" value="1"/>
</dbReference>
<dbReference type="InterPro" id="IPR049449">
    <property type="entry name" value="TesB_ACOT8-like_N"/>
</dbReference>
<dbReference type="Pfam" id="PF20789">
    <property type="entry name" value="4HBT_3C"/>
    <property type="match status" value="1"/>
</dbReference>